<evidence type="ECO:0000256" key="2">
    <source>
        <dbReference type="ARBA" id="ARBA00023315"/>
    </source>
</evidence>
<dbReference type="InterPro" id="IPR050832">
    <property type="entry name" value="Bact_Acetyltransf"/>
</dbReference>
<dbReference type="SUPFAM" id="SSF55729">
    <property type="entry name" value="Acyl-CoA N-acyltransferases (Nat)"/>
    <property type="match status" value="1"/>
</dbReference>
<comment type="caution">
    <text evidence="4">The sequence shown here is derived from an EMBL/GenBank/DDBJ whole genome shotgun (WGS) entry which is preliminary data.</text>
</comment>
<dbReference type="CDD" id="cd04301">
    <property type="entry name" value="NAT_SF"/>
    <property type="match status" value="1"/>
</dbReference>
<dbReference type="AlphaFoldDB" id="A0A371WZE1"/>
<dbReference type="EMBL" id="QURL01000007">
    <property type="protein sequence ID" value="RFC62348.1"/>
    <property type="molecule type" value="Genomic_DNA"/>
</dbReference>
<dbReference type="PANTHER" id="PTHR43877">
    <property type="entry name" value="AMINOALKYLPHOSPHONATE N-ACETYLTRANSFERASE-RELATED-RELATED"/>
    <property type="match status" value="1"/>
</dbReference>
<sequence length="166" mass="18575">MFFIRTAMERDLPAVSALLAETWHATYDPIYGRERVEEIIRSWHGVEQLRPRLSRPSSEFIVADNGERLAAMGYAATSDSDRSLVVLHQLYVLPGDQRTGIGSEMLIELMNAFPDSRRMQCEVEPANRGAVLFYEKHGFRGQKTAIAKGSLEDGVEVSVFEAVLGT</sequence>
<dbReference type="OrthoDB" id="7925327at2"/>
<keyword evidence="5" id="KW-1185">Reference proteome</keyword>
<dbReference type="InterPro" id="IPR000182">
    <property type="entry name" value="GNAT_dom"/>
</dbReference>
<proteinExistence type="predicted"/>
<evidence type="ECO:0000313" key="4">
    <source>
        <dbReference type="EMBL" id="RFC62348.1"/>
    </source>
</evidence>
<name>A0A371WZE1_9HYPH</name>
<evidence type="ECO:0000259" key="3">
    <source>
        <dbReference type="PROSITE" id="PS51186"/>
    </source>
</evidence>
<dbReference type="PANTHER" id="PTHR43877:SF2">
    <property type="entry name" value="AMINOALKYLPHOSPHONATE N-ACETYLTRANSFERASE-RELATED"/>
    <property type="match status" value="1"/>
</dbReference>
<dbReference type="InterPro" id="IPR016181">
    <property type="entry name" value="Acyl_CoA_acyltransferase"/>
</dbReference>
<dbReference type="PROSITE" id="PS51186">
    <property type="entry name" value="GNAT"/>
    <property type="match status" value="1"/>
</dbReference>
<evidence type="ECO:0000256" key="1">
    <source>
        <dbReference type="ARBA" id="ARBA00022679"/>
    </source>
</evidence>
<protein>
    <submittedName>
        <fullName evidence="4">GNAT family N-acetyltransferase</fullName>
    </submittedName>
</protein>
<keyword evidence="1 4" id="KW-0808">Transferase</keyword>
<dbReference type="RefSeq" id="WP_116684289.1">
    <property type="nucleotide sequence ID" value="NZ_QURL01000007.1"/>
</dbReference>
<gene>
    <name evidence="4" type="ORF">DYI37_16065</name>
</gene>
<accession>A0A371WZE1</accession>
<dbReference type="Pfam" id="PF00583">
    <property type="entry name" value="Acetyltransf_1"/>
    <property type="match status" value="1"/>
</dbReference>
<dbReference type="Gene3D" id="3.40.630.30">
    <property type="match status" value="1"/>
</dbReference>
<reference evidence="4 5" key="1">
    <citation type="submission" date="2018-08" db="EMBL/GenBank/DDBJ databases">
        <title>Fulvimarina sp. 85, whole genome shotgun sequence.</title>
        <authorList>
            <person name="Tuo L."/>
        </authorList>
    </citation>
    <scope>NUCLEOTIDE SEQUENCE [LARGE SCALE GENOMIC DNA]</scope>
    <source>
        <strain evidence="4 5">85</strain>
    </source>
</reference>
<dbReference type="GO" id="GO:0016747">
    <property type="term" value="F:acyltransferase activity, transferring groups other than amino-acyl groups"/>
    <property type="evidence" value="ECO:0007669"/>
    <property type="project" value="InterPro"/>
</dbReference>
<keyword evidence="2" id="KW-0012">Acyltransferase</keyword>
<organism evidence="4 5">
    <name type="scientific">Fulvimarina endophytica</name>
    <dbReference type="NCBI Taxonomy" id="2293836"/>
    <lineage>
        <taxon>Bacteria</taxon>
        <taxon>Pseudomonadati</taxon>
        <taxon>Pseudomonadota</taxon>
        <taxon>Alphaproteobacteria</taxon>
        <taxon>Hyphomicrobiales</taxon>
        <taxon>Aurantimonadaceae</taxon>
        <taxon>Fulvimarina</taxon>
    </lineage>
</organism>
<evidence type="ECO:0000313" key="5">
    <source>
        <dbReference type="Proteomes" id="UP000264310"/>
    </source>
</evidence>
<dbReference type="Proteomes" id="UP000264310">
    <property type="component" value="Unassembled WGS sequence"/>
</dbReference>
<feature type="domain" description="N-acetyltransferase" evidence="3">
    <location>
        <begin position="2"/>
        <end position="166"/>
    </location>
</feature>